<gene>
    <name evidence="1" type="ORF">EDI28_25550</name>
</gene>
<accession>A0A444JI78</accession>
<proteinExistence type="predicted"/>
<reference evidence="1 2" key="1">
    <citation type="submission" date="2018-11" db="EMBL/GenBank/DDBJ databases">
        <title>Photobacterium sp. BEI247 sp. nov., a marine bacterium isolated from Yongle Blue Hole in the South China Sea.</title>
        <authorList>
            <person name="Wang X."/>
        </authorList>
    </citation>
    <scope>NUCLEOTIDE SEQUENCE [LARGE SCALE GENOMIC DNA]</scope>
    <source>
        <strain evidence="2">BEI247</strain>
    </source>
</reference>
<dbReference type="AlphaFoldDB" id="A0A444JI78"/>
<dbReference type="Proteomes" id="UP000287563">
    <property type="component" value="Unassembled WGS sequence"/>
</dbReference>
<keyword evidence="2" id="KW-1185">Reference proteome</keyword>
<feature type="non-terminal residue" evidence="1">
    <location>
        <position position="71"/>
    </location>
</feature>
<comment type="caution">
    <text evidence="1">The sequence shown here is derived from an EMBL/GenBank/DDBJ whole genome shotgun (WGS) entry which is preliminary data.</text>
</comment>
<name>A0A444JI78_9GAMM</name>
<dbReference type="EMBL" id="RJLM01000033">
    <property type="protein sequence ID" value="RWX52767.1"/>
    <property type="molecule type" value="Genomic_DNA"/>
</dbReference>
<protein>
    <submittedName>
        <fullName evidence="1">Uncharacterized protein</fullName>
    </submittedName>
</protein>
<evidence type="ECO:0000313" key="2">
    <source>
        <dbReference type="Proteomes" id="UP000287563"/>
    </source>
</evidence>
<sequence length="71" mass="7821">MNAEANWFSENGHLITTIGRVAYNAYKCLFSLKASSTITKQENFNMLATKNDPSSKKTIATLPVRPCAITP</sequence>
<dbReference type="RefSeq" id="WP_233353511.1">
    <property type="nucleotide sequence ID" value="NZ_RJLM01000033.1"/>
</dbReference>
<organism evidence="1 2">
    <name type="scientific">Photobacterium chitinilyticum</name>
    <dbReference type="NCBI Taxonomy" id="2485123"/>
    <lineage>
        <taxon>Bacteria</taxon>
        <taxon>Pseudomonadati</taxon>
        <taxon>Pseudomonadota</taxon>
        <taxon>Gammaproteobacteria</taxon>
        <taxon>Vibrionales</taxon>
        <taxon>Vibrionaceae</taxon>
        <taxon>Photobacterium</taxon>
    </lineage>
</organism>
<evidence type="ECO:0000313" key="1">
    <source>
        <dbReference type="EMBL" id="RWX52767.1"/>
    </source>
</evidence>